<evidence type="ECO:0000313" key="13">
    <source>
        <dbReference type="Proteomes" id="UP000035548"/>
    </source>
</evidence>
<dbReference type="PROSITE" id="PS51352">
    <property type="entry name" value="THIOREDOXIN_2"/>
    <property type="match status" value="1"/>
</dbReference>
<dbReference type="GO" id="GO:0005829">
    <property type="term" value="C:cytosol"/>
    <property type="evidence" value="ECO:0007669"/>
    <property type="project" value="TreeGrafter"/>
</dbReference>
<feature type="active site" description="Nucleophile" evidence="9">
    <location>
        <position position="35"/>
    </location>
</feature>
<evidence type="ECO:0000256" key="9">
    <source>
        <dbReference type="PIRSR" id="PIRSR000077-1"/>
    </source>
</evidence>
<dbReference type="InterPro" id="IPR005746">
    <property type="entry name" value="Thioredoxin"/>
</dbReference>
<dbReference type="NCBIfam" id="TIGR01068">
    <property type="entry name" value="thioredoxin"/>
    <property type="match status" value="1"/>
</dbReference>
<feature type="disulfide bond" description="Redox-active" evidence="10">
    <location>
        <begin position="32"/>
        <end position="35"/>
    </location>
</feature>
<evidence type="ECO:0000256" key="2">
    <source>
        <dbReference type="ARBA" id="ARBA00008987"/>
    </source>
</evidence>
<dbReference type="AlphaFoldDB" id="A0A0G3HFT6"/>
<dbReference type="PATRIC" id="fig|1072256.5.peg.2190"/>
<feature type="active site" description="Nucleophile" evidence="9">
    <location>
        <position position="32"/>
    </location>
</feature>
<dbReference type="PROSITE" id="PS00194">
    <property type="entry name" value="THIOREDOXIN_1"/>
    <property type="match status" value="1"/>
</dbReference>
<feature type="site" description="Deprotonates C-terminal active site Cys" evidence="9">
    <location>
        <position position="26"/>
    </location>
</feature>
<dbReference type="KEGG" id="cut:CUTER_11125"/>
<dbReference type="Proteomes" id="UP000035548">
    <property type="component" value="Chromosome"/>
</dbReference>
<name>A0A0G3HFT6_9CORY</name>
<dbReference type="GO" id="GO:0015035">
    <property type="term" value="F:protein-disulfide reductase activity"/>
    <property type="evidence" value="ECO:0007669"/>
    <property type="project" value="UniProtKB-UniRule"/>
</dbReference>
<dbReference type="PANTHER" id="PTHR45663:SF11">
    <property type="entry name" value="GEO12009P1"/>
    <property type="match status" value="1"/>
</dbReference>
<keyword evidence="6 10" id="KW-0676">Redox-active center</keyword>
<dbReference type="PIRSF" id="PIRSF000077">
    <property type="entry name" value="Thioredoxin"/>
    <property type="match status" value="1"/>
</dbReference>
<evidence type="ECO:0000256" key="1">
    <source>
        <dbReference type="ARBA" id="ARBA00003318"/>
    </source>
</evidence>
<dbReference type="GO" id="GO:0045454">
    <property type="term" value="P:cell redox homeostasis"/>
    <property type="evidence" value="ECO:0007669"/>
    <property type="project" value="TreeGrafter"/>
</dbReference>
<reference evidence="13" key="2">
    <citation type="submission" date="2015-05" db="EMBL/GenBank/DDBJ databases">
        <title>Complete genome sequence of Corynebacterium uterequi DSM 45634, isolated from the uterus of a maiden mare.</title>
        <authorList>
            <person name="Ruckert C."/>
            <person name="Albersmeier A."/>
            <person name="Winkler A."/>
            <person name="Tauch A."/>
        </authorList>
    </citation>
    <scope>NUCLEOTIDE SEQUENCE [LARGE SCALE GENOMIC DNA]</scope>
    <source>
        <strain evidence="13">DSM 45634</strain>
    </source>
</reference>
<sequence>MSAPITVTQDTFRSTVIESTTPVVVDFWAPWCGPCRKLTPMLEDIAAELGDAVTIAKVNVDEERMLGAMYQIMSIPALLIFKDGQKVDEIIGLRSKADIIATINDHL</sequence>
<proteinExistence type="inferred from homology"/>
<dbReference type="CDD" id="cd02947">
    <property type="entry name" value="TRX_family"/>
    <property type="match status" value="1"/>
</dbReference>
<dbReference type="InterPro" id="IPR017937">
    <property type="entry name" value="Thioredoxin_CS"/>
</dbReference>
<evidence type="ECO:0000256" key="3">
    <source>
        <dbReference type="ARBA" id="ARBA00022448"/>
    </source>
</evidence>
<accession>A0A0G3HFT6</accession>
<keyword evidence="3" id="KW-0813">Transport</keyword>
<feature type="site" description="Contributes to redox potential value" evidence="9">
    <location>
        <position position="34"/>
    </location>
</feature>
<evidence type="ECO:0000256" key="8">
    <source>
        <dbReference type="PIRNR" id="PIRNR000077"/>
    </source>
</evidence>
<evidence type="ECO:0000256" key="6">
    <source>
        <dbReference type="ARBA" id="ARBA00023284"/>
    </source>
</evidence>
<dbReference type="EMBL" id="CP011546">
    <property type="protein sequence ID" value="AKK12186.1"/>
    <property type="molecule type" value="Genomic_DNA"/>
</dbReference>
<organism evidence="12 13">
    <name type="scientific">Corynebacterium uterequi</name>
    <dbReference type="NCBI Taxonomy" id="1072256"/>
    <lineage>
        <taxon>Bacteria</taxon>
        <taxon>Bacillati</taxon>
        <taxon>Actinomycetota</taxon>
        <taxon>Actinomycetes</taxon>
        <taxon>Mycobacteriales</taxon>
        <taxon>Corynebacteriaceae</taxon>
        <taxon>Corynebacterium</taxon>
    </lineage>
</organism>
<evidence type="ECO:0000259" key="11">
    <source>
        <dbReference type="PROSITE" id="PS51352"/>
    </source>
</evidence>
<dbReference type="STRING" id="1072256.CUTER_11125"/>
<dbReference type="PANTHER" id="PTHR45663">
    <property type="entry name" value="GEO12009P1"/>
    <property type="match status" value="1"/>
</dbReference>
<evidence type="ECO:0000256" key="10">
    <source>
        <dbReference type="PIRSR" id="PIRSR000077-4"/>
    </source>
</evidence>
<keyword evidence="4" id="KW-0249">Electron transport</keyword>
<feature type="domain" description="Thioredoxin" evidence="11">
    <location>
        <begin position="1"/>
        <end position="107"/>
    </location>
</feature>
<dbReference type="OrthoDB" id="9790390at2"/>
<dbReference type="Pfam" id="PF00085">
    <property type="entry name" value="Thioredoxin"/>
    <property type="match status" value="1"/>
</dbReference>
<dbReference type="FunFam" id="3.40.30.10:FF:000001">
    <property type="entry name" value="Thioredoxin"/>
    <property type="match status" value="1"/>
</dbReference>
<comment type="function">
    <text evidence="1">Participates in various redox reactions through the reversible oxidation of its active center dithiol to a disulfide and catalyzes dithiol-disulfide exchange reactions.</text>
</comment>
<reference evidence="12 13" key="1">
    <citation type="journal article" date="2015" name="Genome Announc.">
        <title>Virulence Factor Genes Detected in the Complete Genome Sequence of Corynebacterium uterequi DSM 45634, Isolated from the Uterus of a Maiden Mare.</title>
        <authorList>
            <person name="Ruckert C."/>
            <person name="Kriete M."/>
            <person name="Jaenicke S."/>
            <person name="Winkler A."/>
            <person name="Tauch A."/>
        </authorList>
    </citation>
    <scope>NUCLEOTIDE SEQUENCE [LARGE SCALE GENOMIC DNA]</scope>
    <source>
        <strain evidence="12 13">DSM 45634</strain>
    </source>
</reference>
<keyword evidence="13" id="KW-1185">Reference proteome</keyword>
<dbReference type="RefSeq" id="WP_047260441.1">
    <property type="nucleotide sequence ID" value="NZ_CP011546.1"/>
</dbReference>
<keyword evidence="5 10" id="KW-1015">Disulfide bond</keyword>
<dbReference type="SUPFAM" id="SSF52833">
    <property type="entry name" value="Thioredoxin-like"/>
    <property type="match status" value="1"/>
</dbReference>
<comment type="similarity">
    <text evidence="2 8">Belongs to the thioredoxin family.</text>
</comment>
<protein>
    <recommendedName>
        <fullName evidence="7 8">Thioredoxin</fullName>
    </recommendedName>
</protein>
<evidence type="ECO:0000256" key="7">
    <source>
        <dbReference type="NCBIfam" id="TIGR01068"/>
    </source>
</evidence>
<dbReference type="InterPro" id="IPR036249">
    <property type="entry name" value="Thioredoxin-like_sf"/>
</dbReference>
<dbReference type="PRINTS" id="PR00421">
    <property type="entry name" value="THIOREDOXIN"/>
</dbReference>
<dbReference type="InterPro" id="IPR013766">
    <property type="entry name" value="Thioredoxin_domain"/>
</dbReference>
<gene>
    <name evidence="12" type="ORF">CUTER_11125</name>
</gene>
<evidence type="ECO:0000256" key="5">
    <source>
        <dbReference type="ARBA" id="ARBA00023157"/>
    </source>
</evidence>
<feature type="site" description="Contributes to redox potential value" evidence="9">
    <location>
        <position position="33"/>
    </location>
</feature>
<evidence type="ECO:0000256" key="4">
    <source>
        <dbReference type="ARBA" id="ARBA00022982"/>
    </source>
</evidence>
<dbReference type="Gene3D" id="3.40.30.10">
    <property type="entry name" value="Glutaredoxin"/>
    <property type="match status" value="1"/>
</dbReference>
<evidence type="ECO:0000313" key="12">
    <source>
        <dbReference type="EMBL" id="AKK12186.1"/>
    </source>
</evidence>